<evidence type="ECO:0000313" key="4">
    <source>
        <dbReference type="Proteomes" id="UP000593998"/>
    </source>
</evidence>
<keyword evidence="2" id="KW-0472">Membrane</keyword>
<dbReference type="RefSeq" id="WP_192911236.1">
    <property type="nucleotide sequence ID" value="NZ_CP062789.1"/>
</dbReference>
<evidence type="ECO:0000256" key="2">
    <source>
        <dbReference type="SAM" id="Phobius"/>
    </source>
</evidence>
<feature type="transmembrane region" description="Helical" evidence="2">
    <location>
        <begin position="20"/>
        <end position="41"/>
    </location>
</feature>
<sequence>MAASPDSATAPARRRPWTMIVGGVLVLLAVASWALGMGLLLKEAHDIESLPLQTDAQTVQLEAGESTRVISESEQARCTVEGPGGRETNDGYPTAPIDLGSGDLYRVMTVDAEEGGEYAVECTAGFVLHAQGNAWVPLPIGCALGCVGFVTFVIGLVLWLVRRSGERRPHPLAG</sequence>
<reference evidence="3 4" key="1">
    <citation type="submission" date="2020-10" db="EMBL/GenBank/DDBJ databases">
        <title>Janibacter indicus TT2 genome sequence.</title>
        <authorList>
            <person name="Lee K."/>
            <person name="Ganzorig M."/>
        </authorList>
    </citation>
    <scope>NUCLEOTIDE SEQUENCE [LARGE SCALE GENOMIC DNA]</scope>
    <source>
        <strain evidence="3 4">TT2</strain>
    </source>
</reference>
<keyword evidence="2" id="KW-0812">Transmembrane</keyword>
<gene>
    <name evidence="3" type="ORF">IGS73_00425</name>
</gene>
<dbReference type="EMBL" id="CP062789">
    <property type="protein sequence ID" value="QOK22956.1"/>
    <property type="molecule type" value="Genomic_DNA"/>
</dbReference>
<dbReference type="Proteomes" id="UP000593998">
    <property type="component" value="Chromosome"/>
</dbReference>
<organism evidence="3 4">
    <name type="scientific">Janibacter indicus</name>
    <dbReference type="NCBI Taxonomy" id="857417"/>
    <lineage>
        <taxon>Bacteria</taxon>
        <taxon>Bacillati</taxon>
        <taxon>Actinomycetota</taxon>
        <taxon>Actinomycetes</taxon>
        <taxon>Micrococcales</taxon>
        <taxon>Intrasporangiaceae</taxon>
        <taxon>Janibacter</taxon>
    </lineage>
</organism>
<evidence type="ECO:0000313" key="3">
    <source>
        <dbReference type="EMBL" id="QOK22956.1"/>
    </source>
</evidence>
<dbReference type="AlphaFoldDB" id="A0A7L9IZZ5"/>
<feature type="transmembrane region" description="Helical" evidence="2">
    <location>
        <begin position="138"/>
        <end position="161"/>
    </location>
</feature>
<keyword evidence="2" id="KW-1133">Transmembrane helix</keyword>
<evidence type="ECO:0000256" key="1">
    <source>
        <dbReference type="SAM" id="MobiDB-lite"/>
    </source>
</evidence>
<proteinExistence type="predicted"/>
<name>A0A7L9IZZ5_9MICO</name>
<accession>A0A7L9IZZ5</accession>
<protein>
    <submittedName>
        <fullName evidence="3">Uncharacterized protein</fullName>
    </submittedName>
</protein>
<feature type="region of interest" description="Disordered" evidence="1">
    <location>
        <begin position="73"/>
        <end position="93"/>
    </location>
</feature>